<evidence type="ECO:0000259" key="2">
    <source>
        <dbReference type="PROSITE" id="PS50042"/>
    </source>
</evidence>
<dbReference type="Gene3D" id="2.60.120.10">
    <property type="entry name" value="Jelly Rolls"/>
    <property type="match status" value="2"/>
</dbReference>
<protein>
    <recommendedName>
        <fullName evidence="2">Cyclic nucleotide-binding domain-containing protein</fullName>
    </recommendedName>
</protein>
<evidence type="ECO:0000313" key="4">
    <source>
        <dbReference type="Proteomes" id="UP001527925"/>
    </source>
</evidence>
<feature type="region of interest" description="Disordered" evidence="1">
    <location>
        <begin position="15"/>
        <end position="47"/>
    </location>
</feature>
<dbReference type="SUPFAM" id="SSF51206">
    <property type="entry name" value="cAMP-binding domain-like"/>
    <property type="match status" value="2"/>
</dbReference>
<dbReference type="PROSITE" id="PS50042">
    <property type="entry name" value="CNMP_BINDING_3"/>
    <property type="match status" value="1"/>
</dbReference>
<feature type="compositionally biased region" description="Low complexity" evidence="1">
    <location>
        <begin position="685"/>
        <end position="696"/>
    </location>
</feature>
<dbReference type="InterPro" id="IPR000595">
    <property type="entry name" value="cNMP-bd_dom"/>
</dbReference>
<dbReference type="SMART" id="SM00100">
    <property type="entry name" value="cNMP"/>
    <property type="match status" value="2"/>
</dbReference>
<proteinExistence type="predicted"/>
<reference evidence="3 4" key="1">
    <citation type="submission" date="2023-09" db="EMBL/GenBank/DDBJ databases">
        <title>Pangenome analysis of Batrachochytrium dendrobatidis and related Chytrids.</title>
        <authorList>
            <person name="Yacoub M.N."/>
            <person name="Stajich J.E."/>
            <person name="James T.Y."/>
        </authorList>
    </citation>
    <scope>NUCLEOTIDE SEQUENCE [LARGE SCALE GENOMIC DNA]</scope>
    <source>
        <strain evidence="3 4">JEL0888</strain>
    </source>
</reference>
<feature type="region of interest" description="Disordered" evidence="1">
    <location>
        <begin position="107"/>
        <end position="148"/>
    </location>
</feature>
<dbReference type="InterPro" id="IPR014710">
    <property type="entry name" value="RmlC-like_jellyroll"/>
</dbReference>
<feature type="compositionally biased region" description="Polar residues" evidence="1">
    <location>
        <begin position="427"/>
        <end position="448"/>
    </location>
</feature>
<comment type="caution">
    <text evidence="3">The sequence shown here is derived from an EMBL/GenBank/DDBJ whole genome shotgun (WGS) entry which is preliminary data.</text>
</comment>
<feature type="compositionally biased region" description="Gly residues" evidence="1">
    <location>
        <begin position="17"/>
        <end position="34"/>
    </location>
</feature>
<dbReference type="InterPro" id="IPR018490">
    <property type="entry name" value="cNMP-bd_dom_sf"/>
</dbReference>
<feature type="compositionally biased region" description="Polar residues" evidence="1">
    <location>
        <begin position="618"/>
        <end position="634"/>
    </location>
</feature>
<feature type="compositionally biased region" description="Low complexity" evidence="1">
    <location>
        <begin position="291"/>
        <end position="301"/>
    </location>
</feature>
<dbReference type="EMBL" id="JADGIZ020000037">
    <property type="protein sequence ID" value="KAL2914145.1"/>
    <property type="molecule type" value="Genomic_DNA"/>
</dbReference>
<feature type="compositionally biased region" description="Low complexity" evidence="1">
    <location>
        <begin position="781"/>
        <end position="796"/>
    </location>
</feature>
<gene>
    <name evidence="3" type="ORF">HK105_206403</name>
</gene>
<dbReference type="CDD" id="cd00038">
    <property type="entry name" value="CAP_ED"/>
    <property type="match status" value="1"/>
</dbReference>
<sequence>MPITAAVAAAAAAATTGHGGGAAHGGAAGQGRTGRAGPAPAALPRHSLHRTHVANAILLYKNKRALDHEQRREEDARRHMGERNHALLMTTISTNVLSSLAPAQASSGGQECARSEDGAPAVCLPSQTGTGSDSPHARLTPRERRKERMRQLEVIRERMASFDRRMGRAPDGAAVASEAAMARTAAASVAAGAASSGPTTHSGARSVAGTSASGFSTKTGAAASSTASHTLPLIGQQRAAQMAQAISKQRKQQGAGGGASPLPPLPGIPGLGAKPRPARHSPPESVRLRPQHQQHQQHQQQRGFAAMAQRMQPVTVTKADIRDQIQKARELDEMRKQAKAAAAAELAAAASGAAGMPAMDAHDSATAAGGVALPPINHRMAHATIAEEDDEDDEMKSLGSMRDSERASSFAASQGRASFGQPRSLGDSLSESQQQRMSSSIGSATLDHSGQGGAGGKKRTLKNKTRAAISVVTAVAALGHYAQGPQRNEPRRISVVGSITHLGGGAGGGSADGGRAGSDDSAGRRPSVGEINESGKLMRSLTDGSRGSLNHVLSLTYLLKEQTLDMGRRHSGLAAVDIAAMEEAKARRGSFAKPAGSFRTNMPAIRSSVGSVEGDDSAASTADGTPRASVSSNRALLHRGAGSETAKVGSSAGSIHSGLEGGGSTDELLTSAVQATSTDDLHGHASVNSSSDAASSTHRKAGPAAQTGGHGHAKNGGTGQGNHGSHMNPLLHSLHQQHIMQVYGRGSVTAQSLLAQAEQHRSPRASVAPTISSPPPPPLPAADQKPQTKQQQQQQTGKHGVAPFLEINGLIQQANRAQTPMAFLHQRARYDGVHLPAVRLSAAERWRFAIRTVTKLLVNVKCMSLPVSRKVENAPGVNERSMSYALKEFQYQGDLIFSARIQQFLSTVRERSEDEIAMLNRLLMTRISSFAKFGYDQRIRFCKAMSYEAHRKGAVIIRQGHEPVYFYFVLSGQVEVLKERSDGFSGQLRLTLLNQGDCFGEVALDGNYQERRTTTVMCTAPSEFLRVDKDDYRRIVIGEDSMEDLEQRMQLLKQTPVFALADEQTLEQAVLKSQIRRCERNSVILREGESNKRLFFITTGTCRLDKGIPLFKKTVGKDQATLRPDRKDTQPMRKGEQRVLESVALAEIGPGESFPEPLPSGVSGNLSDRLDMISKINDHDALSMNRSYVTVVAVKPVVCVTMERIDFARIMSWGMFKVLLESSMIYSIPVEAMQDQWILQKGWEDYKRRIVGETMLNRPPRKK</sequence>
<feature type="compositionally biased region" description="Gly residues" evidence="1">
    <location>
        <begin position="502"/>
        <end position="516"/>
    </location>
</feature>
<dbReference type="PANTHER" id="PTHR23011:SF28">
    <property type="entry name" value="CYCLIC NUCLEOTIDE-BINDING DOMAIN CONTAINING PROTEIN"/>
    <property type="match status" value="1"/>
</dbReference>
<organism evidence="3 4">
    <name type="scientific">Polyrhizophydium stewartii</name>
    <dbReference type="NCBI Taxonomy" id="2732419"/>
    <lineage>
        <taxon>Eukaryota</taxon>
        <taxon>Fungi</taxon>
        <taxon>Fungi incertae sedis</taxon>
        <taxon>Chytridiomycota</taxon>
        <taxon>Chytridiomycota incertae sedis</taxon>
        <taxon>Chytridiomycetes</taxon>
        <taxon>Rhizophydiales</taxon>
        <taxon>Rhizophydiales incertae sedis</taxon>
        <taxon>Polyrhizophydium</taxon>
    </lineage>
</organism>
<feature type="region of interest" description="Disordered" evidence="1">
    <location>
        <begin position="680"/>
        <end position="729"/>
    </location>
</feature>
<dbReference type="PANTHER" id="PTHR23011">
    <property type="entry name" value="CYCLIC NUCLEOTIDE-BINDING DOMAIN CONTAINING PROTEIN"/>
    <property type="match status" value="1"/>
</dbReference>
<feature type="region of interest" description="Disordered" evidence="1">
    <location>
        <begin position="499"/>
        <end position="543"/>
    </location>
</feature>
<feature type="region of interest" description="Disordered" evidence="1">
    <location>
        <begin position="193"/>
        <end position="219"/>
    </location>
</feature>
<feature type="domain" description="Cyclic nucleotide-binding" evidence="2">
    <location>
        <begin position="929"/>
        <end position="1036"/>
    </location>
</feature>
<feature type="region of interest" description="Disordered" evidence="1">
    <location>
        <begin position="236"/>
        <end position="306"/>
    </location>
</feature>
<evidence type="ECO:0000313" key="3">
    <source>
        <dbReference type="EMBL" id="KAL2914145.1"/>
    </source>
</evidence>
<feature type="region of interest" description="Disordered" evidence="1">
    <location>
        <begin position="384"/>
        <end position="463"/>
    </location>
</feature>
<feature type="region of interest" description="Disordered" evidence="1">
    <location>
        <begin position="755"/>
        <end position="798"/>
    </location>
</feature>
<accession>A0ABR4N3N0</accession>
<evidence type="ECO:0000256" key="1">
    <source>
        <dbReference type="SAM" id="MobiDB-lite"/>
    </source>
</evidence>
<feature type="region of interest" description="Disordered" evidence="1">
    <location>
        <begin position="608"/>
        <end position="665"/>
    </location>
</feature>
<keyword evidence="4" id="KW-1185">Reference proteome</keyword>
<dbReference type="Proteomes" id="UP001527925">
    <property type="component" value="Unassembled WGS sequence"/>
</dbReference>
<feature type="compositionally biased region" description="Gly residues" evidence="1">
    <location>
        <begin position="708"/>
        <end position="722"/>
    </location>
</feature>
<name>A0ABR4N3N0_9FUNG</name>
<dbReference type="Pfam" id="PF00027">
    <property type="entry name" value="cNMP_binding"/>
    <property type="match status" value="1"/>
</dbReference>